<dbReference type="InterPro" id="IPR029044">
    <property type="entry name" value="Nucleotide-diphossugar_trans"/>
</dbReference>
<dbReference type="SUPFAM" id="SSF53448">
    <property type="entry name" value="Nucleotide-diphospho-sugar transferases"/>
    <property type="match status" value="1"/>
</dbReference>
<dbReference type="Gene3D" id="3.90.550.10">
    <property type="entry name" value="Spore Coat Polysaccharide Biosynthesis Protein SpsA, Chain A"/>
    <property type="match status" value="1"/>
</dbReference>
<keyword evidence="6" id="KW-1185">Reference proteome</keyword>
<reference evidence="5 6" key="1">
    <citation type="submission" date="2018-11" db="EMBL/GenBank/DDBJ databases">
        <title>Sequencing the genomes of 1000 actinobacteria strains.</title>
        <authorList>
            <person name="Klenk H.-P."/>
        </authorList>
    </citation>
    <scope>NUCLEOTIDE SEQUENCE [LARGE SCALE GENOMIC DNA]</scope>
    <source>
        <strain evidence="5 6">DSM 9580</strain>
    </source>
</reference>
<evidence type="ECO:0000313" key="5">
    <source>
        <dbReference type="EMBL" id="ROR66946.1"/>
    </source>
</evidence>
<evidence type="ECO:0000259" key="4">
    <source>
        <dbReference type="Pfam" id="PF00535"/>
    </source>
</evidence>
<organism evidence="5 6">
    <name type="scientific">Agrococcus jenensis</name>
    <dbReference type="NCBI Taxonomy" id="46353"/>
    <lineage>
        <taxon>Bacteria</taxon>
        <taxon>Bacillati</taxon>
        <taxon>Actinomycetota</taxon>
        <taxon>Actinomycetes</taxon>
        <taxon>Micrococcales</taxon>
        <taxon>Microbacteriaceae</taxon>
        <taxon>Agrococcus</taxon>
    </lineage>
</organism>
<dbReference type="InterPro" id="IPR039528">
    <property type="entry name" value="DPM1-like"/>
</dbReference>
<evidence type="ECO:0000256" key="1">
    <source>
        <dbReference type="ARBA" id="ARBA00006739"/>
    </source>
</evidence>
<comment type="similarity">
    <text evidence="1">Belongs to the glycosyltransferase 2 family.</text>
</comment>
<dbReference type="EMBL" id="RKHJ01000001">
    <property type="protein sequence ID" value="ROR66946.1"/>
    <property type="molecule type" value="Genomic_DNA"/>
</dbReference>
<keyword evidence="2 5" id="KW-0328">Glycosyltransferase</keyword>
<dbReference type="GO" id="GO:0009247">
    <property type="term" value="P:glycolipid biosynthetic process"/>
    <property type="evidence" value="ECO:0007669"/>
    <property type="project" value="TreeGrafter"/>
</dbReference>
<dbReference type="Proteomes" id="UP000275456">
    <property type="component" value="Unassembled WGS sequence"/>
</dbReference>
<name>A0A3N2AV98_9MICO</name>
<dbReference type="GO" id="GO:0004582">
    <property type="term" value="F:dolichyl-phosphate beta-D-mannosyltransferase activity"/>
    <property type="evidence" value="ECO:0007669"/>
    <property type="project" value="InterPro"/>
</dbReference>
<evidence type="ECO:0000256" key="2">
    <source>
        <dbReference type="ARBA" id="ARBA00022676"/>
    </source>
</evidence>
<dbReference type="PANTHER" id="PTHR43398:SF1">
    <property type="entry name" value="DOLICHOL-PHOSPHATE MANNOSYLTRANSFERASE SUBUNIT 1"/>
    <property type="match status" value="1"/>
</dbReference>
<protein>
    <submittedName>
        <fullName evidence="5">Dolichol-phosphate mannosyltransferase</fullName>
    </submittedName>
</protein>
<proteinExistence type="inferred from homology"/>
<dbReference type="RefSeq" id="WP_123697873.1">
    <property type="nucleotide sequence ID" value="NZ_RKHJ01000001.1"/>
</dbReference>
<keyword evidence="3 5" id="KW-0808">Transferase</keyword>
<dbReference type="InterPro" id="IPR001173">
    <property type="entry name" value="Glyco_trans_2-like"/>
</dbReference>
<dbReference type="GO" id="GO:0016020">
    <property type="term" value="C:membrane"/>
    <property type="evidence" value="ECO:0007669"/>
    <property type="project" value="GOC"/>
</dbReference>
<dbReference type="FunFam" id="3.90.550.10:FF:000122">
    <property type="entry name" value="Dolichol-phosphate mannosyltransferase subunit 1"/>
    <property type="match status" value="1"/>
</dbReference>
<dbReference type="AlphaFoldDB" id="A0A3N2AV98"/>
<dbReference type="Pfam" id="PF00535">
    <property type="entry name" value="Glycos_transf_2"/>
    <property type="match status" value="1"/>
</dbReference>
<dbReference type="OrthoDB" id="9806525at2"/>
<evidence type="ECO:0000313" key="6">
    <source>
        <dbReference type="Proteomes" id="UP000275456"/>
    </source>
</evidence>
<comment type="caution">
    <text evidence="5">The sequence shown here is derived from an EMBL/GenBank/DDBJ whole genome shotgun (WGS) entry which is preliminary data.</text>
</comment>
<dbReference type="PANTHER" id="PTHR43398">
    <property type="entry name" value="DOLICHOL-PHOSPHATE MANNOSYLTRANSFERASE SUBUNIT 1"/>
    <property type="match status" value="1"/>
</dbReference>
<gene>
    <name evidence="5" type="ORF">EDD26_2342</name>
</gene>
<feature type="domain" description="Glycosyltransferase 2-like" evidence="4">
    <location>
        <begin position="6"/>
        <end position="169"/>
    </location>
</feature>
<sequence length="242" mass="25989">MPDVMIVVPTYDEIETLERTVGRLRQSVPHAELVIIDDGSPDGTGELADRLAKADAGTLVIHREERGYRSAVIEGMRFAMARGATKVVVTDADGSYDADDLPELLAVSASGVDLVIGSRFVEGSDVRNMGLRRRVLSRLGNAYARGMLATGVQDLTSSLRVYRTRVLEHVDLDAIQVDAYAFQIAMAVRVAQAGGTIAEVPIGFIERAVGASKMRLAEELATLGAVTKWSLAGVRALPKAPR</sequence>
<evidence type="ECO:0000256" key="3">
    <source>
        <dbReference type="ARBA" id="ARBA00022679"/>
    </source>
</evidence>
<accession>A0A3N2AV98</accession>